<sequence>MTVSEDTPAGEGTAPSDSPAPRRARDRVRRAWRDYRSGERRWSAVTVLVLFAAGALLSATASAAGGTSLRAEQDVELRELIPERNAQVQDLTEQYEALGTEVEELAEGLTDDSGVTAEEERASEWLAAAGLTAVHGPGVQVSLDDAPRVDGRLPHGATVDDVVVHQQDVQAVVNALWAGGAEAMTIMGVRVVSTSAVRCVGNTLLLHGQVYSPPFVIAAIGDRDAMMESLDDAPGVRAFRAAAADFGLGYSTEEFEDRRMPAYDGPLNLIDAEVPR</sequence>
<dbReference type="OrthoDB" id="3214641at2"/>
<dbReference type="RefSeq" id="WP_147138753.1">
    <property type="nucleotide sequence ID" value="NZ_BAABIJ010000002.1"/>
</dbReference>
<keyword evidence="3" id="KW-0812">Transmembrane</keyword>
<dbReference type="Proteomes" id="UP000321617">
    <property type="component" value="Unassembled WGS sequence"/>
</dbReference>
<dbReference type="InterPro" id="IPR010273">
    <property type="entry name" value="DUF881"/>
</dbReference>
<feature type="region of interest" description="Disordered" evidence="2">
    <location>
        <begin position="1"/>
        <end position="26"/>
    </location>
</feature>
<dbReference type="AlphaFoldDB" id="A0A562V253"/>
<gene>
    <name evidence="4" type="ORF">LX16_2735</name>
</gene>
<evidence type="ECO:0000256" key="2">
    <source>
        <dbReference type="SAM" id="MobiDB-lite"/>
    </source>
</evidence>
<dbReference type="Pfam" id="PF05949">
    <property type="entry name" value="DUF881"/>
    <property type="match status" value="1"/>
</dbReference>
<feature type="transmembrane region" description="Helical" evidence="3">
    <location>
        <begin position="42"/>
        <end position="64"/>
    </location>
</feature>
<protein>
    <submittedName>
        <fullName evidence="4">Uncharacterized protein YlxW (UPF0749 family)</fullName>
    </submittedName>
</protein>
<dbReference type="PANTHER" id="PTHR37313">
    <property type="entry name" value="UPF0749 PROTEIN RV1825"/>
    <property type="match status" value="1"/>
</dbReference>
<dbReference type="PANTHER" id="PTHR37313:SF4">
    <property type="entry name" value="CONSERVED MEMBRANE PROTEIN-RELATED"/>
    <property type="match status" value="1"/>
</dbReference>
<keyword evidence="3" id="KW-0472">Membrane</keyword>
<reference evidence="4 5" key="1">
    <citation type="journal article" date="2013" name="Stand. Genomic Sci.">
        <title>Genomic Encyclopedia of Type Strains, Phase I: The one thousand microbial genomes (KMG-I) project.</title>
        <authorList>
            <person name="Kyrpides N.C."/>
            <person name="Woyke T."/>
            <person name="Eisen J.A."/>
            <person name="Garrity G."/>
            <person name="Lilburn T.G."/>
            <person name="Beck B.J."/>
            <person name="Whitman W.B."/>
            <person name="Hugenholtz P."/>
            <person name="Klenk H.P."/>
        </authorList>
    </citation>
    <scope>NUCLEOTIDE SEQUENCE [LARGE SCALE GENOMIC DNA]</scope>
    <source>
        <strain evidence="4 5">DSM 45044</strain>
    </source>
</reference>
<keyword evidence="3" id="KW-1133">Transmembrane helix</keyword>
<dbReference type="EMBL" id="VLLL01000006">
    <property type="protein sequence ID" value="TWJ11990.1"/>
    <property type="molecule type" value="Genomic_DNA"/>
</dbReference>
<evidence type="ECO:0000256" key="1">
    <source>
        <dbReference type="ARBA" id="ARBA00009108"/>
    </source>
</evidence>
<name>A0A562V253_9ACTN</name>
<evidence type="ECO:0000256" key="3">
    <source>
        <dbReference type="SAM" id="Phobius"/>
    </source>
</evidence>
<dbReference type="GO" id="GO:0005886">
    <property type="term" value="C:plasma membrane"/>
    <property type="evidence" value="ECO:0007669"/>
    <property type="project" value="TreeGrafter"/>
</dbReference>
<accession>A0A562V253</accession>
<proteinExistence type="inferred from homology"/>
<organism evidence="4 5">
    <name type="scientific">Stackebrandtia albiflava</name>
    <dbReference type="NCBI Taxonomy" id="406432"/>
    <lineage>
        <taxon>Bacteria</taxon>
        <taxon>Bacillati</taxon>
        <taxon>Actinomycetota</taxon>
        <taxon>Actinomycetes</taxon>
        <taxon>Glycomycetales</taxon>
        <taxon>Glycomycetaceae</taxon>
        <taxon>Stackebrandtia</taxon>
    </lineage>
</organism>
<evidence type="ECO:0000313" key="4">
    <source>
        <dbReference type="EMBL" id="TWJ11990.1"/>
    </source>
</evidence>
<comment type="caution">
    <text evidence="4">The sequence shown here is derived from an EMBL/GenBank/DDBJ whole genome shotgun (WGS) entry which is preliminary data.</text>
</comment>
<comment type="similarity">
    <text evidence="1">Belongs to the UPF0749 family.</text>
</comment>
<keyword evidence="5" id="KW-1185">Reference proteome</keyword>
<evidence type="ECO:0000313" key="5">
    <source>
        <dbReference type="Proteomes" id="UP000321617"/>
    </source>
</evidence>
<dbReference type="Gene3D" id="3.30.70.1880">
    <property type="entry name" value="Protein of unknown function DUF881"/>
    <property type="match status" value="1"/>
</dbReference>